<dbReference type="GO" id="GO:0003676">
    <property type="term" value="F:nucleic acid binding"/>
    <property type="evidence" value="ECO:0007669"/>
    <property type="project" value="InterPro"/>
</dbReference>
<dbReference type="EMBL" id="UINC01213023">
    <property type="protein sequence ID" value="SVE37612.1"/>
    <property type="molecule type" value="Genomic_DNA"/>
</dbReference>
<protein>
    <recommendedName>
        <fullName evidence="1">3'-5' exonuclease domain-containing protein</fullName>
    </recommendedName>
</protein>
<dbReference type="SUPFAM" id="SSF53098">
    <property type="entry name" value="Ribonuclease H-like"/>
    <property type="match status" value="1"/>
</dbReference>
<organism evidence="2">
    <name type="scientific">marine metagenome</name>
    <dbReference type="NCBI Taxonomy" id="408172"/>
    <lineage>
        <taxon>unclassified sequences</taxon>
        <taxon>metagenomes</taxon>
        <taxon>ecological metagenomes</taxon>
    </lineage>
</organism>
<proteinExistence type="predicted"/>
<accession>A0A383CZG1</accession>
<name>A0A383CZG1_9ZZZZ</name>
<dbReference type="InterPro" id="IPR012337">
    <property type="entry name" value="RNaseH-like_sf"/>
</dbReference>
<dbReference type="InterPro" id="IPR036397">
    <property type="entry name" value="RNaseH_sf"/>
</dbReference>
<feature type="non-terminal residue" evidence="2">
    <location>
        <position position="238"/>
    </location>
</feature>
<feature type="domain" description="3'-5' exonuclease" evidence="1">
    <location>
        <begin position="90"/>
        <end position="223"/>
    </location>
</feature>
<dbReference type="Gene3D" id="3.30.420.10">
    <property type="entry name" value="Ribonuclease H-like superfamily/Ribonuclease H"/>
    <property type="match status" value="1"/>
</dbReference>
<evidence type="ECO:0000313" key="2">
    <source>
        <dbReference type="EMBL" id="SVE37612.1"/>
    </source>
</evidence>
<dbReference type="InterPro" id="IPR002562">
    <property type="entry name" value="3'-5'_exonuclease_dom"/>
</dbReference>
<evidence type="ECO:0000259" key="1">
    <source>
        <dbReference type="Pfam" id="PF01612"/>
    </source>
</evidence>
<dbReference type="AlphaFoldDB" id="A0A383CZG1"/>
<dbReference type="Pfam" id="PF01612">
    <property type="entry name" value="DNA_pol_A_exo1"/>
    <property type="match status" value="1"/>
</dbReference>
<dbReference type="GO" id="GO:0006139">
    <property type="term" value="P:nucleobase-containing compound metabolic process"/>
    <property type="evidence" value="ECO:0007669"/>
    <property type="project" value="InterPro"/>
</dbReference>
<gene>
    <name evidence="2" type="ORF">METZ01_LOCUS490466</name>
</gene>
<reference evidence="2" key="1">
    <citation type="submission" date="2018-05" db="EMBL/GenBank/DDBJ databases">
        <authorList>
            <person name="Lanie J.A."/>
            <person name="Ng W.-L."/>
            <person name="Kazmierczak K.M."/>
            <person name="Andrzejewski T.M."/>
            <person name="Davidsen T.M."/>
            <person name="Wayne K.J."/>
            <person name="Tettelin H."/>
            <person name="Glass J.I."/>
            <person name="Rusch D."/>
            <person name="Podicherti R."/>
            <person name="Tsui H.-C.T."/>
            <person name="Winkler M.E."/>
        </authorList>
    </citation>
    <scope>NUCLEOTIDE SEQUENCE</scope>
</reference>
<sequence length="238" mass="26673">EIEPERIQKSLSANKDQALESKLLATIVKNIPLEFSLSDMDLSSYSRKNVTEQLANLEFFTLIPRIPKYLDKPDPSFKKAMGSQNQNIISIRNSNHLDSLINTLNSSPAFAFALNEVKISKNSTQLTGIAFDSGKNSTWYLPLTDSSSIINNELLERLKLIFESPQTAKLVHDSNHISTLMYKYGIQIKNISFDSMIAAHLCGKKTTDLESLSIAYLSKEFNITNPPQDILNDQSLSD</sequence>
<feature type="non-terminal residue" evidence="2">
    <location>
        <position position="1"/>
    </location>
</feature>
<dbReference type="GO" id="GO:0008408">
    <property type="term" value="F:3'-5' exonuclease activity"/>
    <property type="evidence" value="ECO:0007669"/>
    <property type="project" value="InterPro"/>
</dbReference>